<evidence type="ECO:0000313" key="2">
    <source>
        <dbReference type="Proteomes" id="UP000481087"/>
    </source>
</evidence>
<keyword evidence="2" id="KW-1185">Reference proteome</keyword>
<gene>
    <name evidence="1" type="ORF">GQF01_25090</name>
</gene>
<protein>
    <submittedName>
        <fullName evidence="1">DUF2642 domain-containing protein</fullName>
    </submittedName>
</protein>
<comment type="caution">
    <text evidence="1">The sequence shown here is derived from an EMBL/GenBank/DDBJ whole genome shotgun (WGS) entry which is preliminary data.</text>
</comment>
<accession>A0A6L8V4R5</accession>
<dbReference type="Proteomes" id="UP000481087">
    <property type="component" value="Unassembled WGS sequence"/>
</dbReference>
<name>A0A6L8V4R5_9BACL</name>
<dbReference type="EMBL" id="WTUZ01000022">
    <property type="protein sequence ID" value="MZQ85398.1"/>
    <property type="molecule type" value="Genomic_DNA"/>
</dbReference>
<sequence>MDFFQKQLGAVIDVELIGDKLHTGVLVDAEHDILVVYNGERYIYIPTYHVLNVSVSSQKSLADFSAPPEKPINNDKQISYRKILLNSKGIFSEIFVSGNQPIHGYITHVMTNYFEFYSPVFRTMFIPLVHLKWLIPYNNYHTPYLLDKKFFPVNPSDLPLSRTFEEQIKKLEGNIVVFDLGRSSSRIGLLKAIDNNIVHMITAEGKTYYTNIQHIKSVHSPSL</sequence>
<proteinExistence type="predicted"/>
<reference evidence="1 2" key="1">
    <citation type="submission" date="2019-12" db="EMBL/GenBank/DDBJ databases">
        <title>Paenibacillus sp. nov. sp. isolated from soil.</title>
        <authorList>
            <person name="Kim J."/>
            <person name="Jeong S.E."/>
            <person name="Jung H.S."/>
            <person name="Jeon C.O."/>
        </authorList>
    </citation>
    <scope>NUCLEOTIDE SEQUENCE [LARGE SCALE GENOMIC DNA]</scope>
    <source>
        <strain evidence="1 2">5J-6</strain>
    </source>
</reference>
<dbReference type="AlphaFoldDB" id="A0A6L8V4R5"/>
<organism evidence="1 2">
    <name type="scientific">Paenibacillus silvestris</name>
    <dbReference type="NCBI Taxonomy" id="2606219"/>
    <lineage>
        <taxon>Bacteria</taxon>
        <taxon>Bacillati</taxon>
        <taxon>Bacillota</taxon>
        <taxon>Bacilli</taxon>
        <taxon>Bacillales</taxon>
        <taxon>Paenibacillaceae</taxon>
        <taxon>Paenibacillus</taxon>
    </lineage>
</organism>
<evidence type="ECO:0000313" key="1">
    <source>
        <dbReference type="EMBL" id="MZQ85398.1"/>
    </source>
</evidence>
<dbReference type="RefSeq" id="WP_161409595.1">
    <property type="nucleotide sequence ID" value="NZ_WTUZ01000022.1"/>
</dbReference>